<protein>
    <submittedName>
        <fullName evidence="6">GntR family transcriptional regulator</fullName>
    </submittedName>
</protein>
<name>A0ABU4N7Z8_9ACTN</name>
<evidence type="ECO:0000256" key="4">
    <source>
        <dbReference type="SAM" id="MobiDB-lite"/>
    </source>
</evidence>
<dbReference type="CDD" id="cd07377">
    <property type="entry name" value="WHTH_GntR"/>
    <property type="match status" value="1"/>
</dbReference>
<comment type="caution">
    <text evidence="6">The sequence shown here is derived from an EMBL/GenBank/DDBJ whole genome shotgun (WGS) entry which is preliminary data.</text>
</comment>
<dbReference type="Proteomes" id="UP001282474">
    <property type="component" value="Unassembled WGS sequence"/>
</dbReference>
<dbReference type="RefSeq" id="WP_193381894.1">
    <property type="nucleotide sequence ID" value="NZ_JABXWF010000033.1"/>
</dbReference>
<evidence type="ECO:0000259" key="5">
    <source>
        <dbReference type="PROSITE" id="PS50949"/>
    </source>
</evidence>
<dbReference type="Pfam" id="PF00392">
    <property type="entry name" value="GntR"/>
    <property type="match status" value="1"/>
</dbReference>
<dbReference type="InterPro" id="IPR036388">
    <property type="entry name" value="WH-like_DNA-bd_sf"/>
</dbReference>
<dbReference type="SUPFAM" id="SSF46785">
    <property type="entry name" value="Winged helix' DNA-binding domain"/>
    <property type="match status" value="1"/>
</dbReference>
<feature type="compositionally biased region" description="Low complexity" evidence="4">
    <location>
        <begin position="24"/>
        <end position="39"/>
    </location>
</feature>
<feature type="region of interest" description="Disordered" evidence="4">
    <location>
        <begin position="1"/>
        <end position="39"/>
    </location>
</feature>
<reference evidence="6 7" key="1">
    <citation type="journal article" date="2023" name="Microb. Genom.">
        <title>Mesoterricola silvestris gen. nov., sp. nov., Mesoterricola sediminis sp. nov., Geothrix oryzae sp. nov., Geothrix edaphica sp. nov., Geothrix rubra sp. nov., and Geothrix limicola sp. nov., six novel members of Acidobacteriota isolated from soils.</title>
        <authorList>
            <person name="Weisberg A.J."/>
            <person name="Pearce E."/>
            <person name="Kramer C.G."/>
            <person name="Chang J.H."/>
            <person name="Clarke C.R."/>
        </authorList>
    </citation>
    <scope>NUCLEOTIDE SEQUENCE [LARGE SCALE GENOMIC DNA]</scope>
    <source>
        <strain evidence="6 7">NE20-4-1</strain>
    </source>
</reference>
<evidence type="ECO:0000256" key="2">
    <source>
        <dbReference type="ARBA" id="ARBA00023125"/>
    </source>
</evidence>
<dbReference type="PRINTS" id="PR00035">
    <property type="entry name" value="HTHGNTR"/>
</dbReference>
<dbReference type="Gene3D" id="1.20.120.530">
    <property type="entry name" value="GntR ligand-binding domain-like"/>
    <property type="match status" value="1"/>
</dbReference>
<evidence type="ECO:0000256" key="3">
    <source>
        <dbReference type="ARBA" id="ARBA00023163"/>
    </source>
</evidence>
<dbReference type="Pfam" id="PF07729">
    <property type="entry name" value="FCD"/>
    <property type="match status" value="1"/>
</dbReference>
<feature type="domain" description="HTH gntR-type" evidence="5">
    <location>
        <begin position="39"/>
        <end position="106"/>
    </location>
</feature>
<sequence>MSRSRSESREEQRPADDEGEARAESAASGGSPASASGGRRLALDVHGRLRTMILNGELPPGSALLQAEMARKLGVSRTPMREAFRLLQEEGLIDARPDQRARVRSVDPEDLDAVYGARIMLETLAVSMTAKSFTTADIERMSDALERMKAMAVDKHPDEWHAAHHAFHGIATQAVGPHLQRMIASLGEHSERYIRLAQLGAPASWGKAYAEHEALLTAMRESDPAEAARVVARHLARTALSVLADIAPEYEPAATRTALGLAGNGQS</sequence>
<evidence type="ECO:0000313" key="7">
    <source>
        <dbReference type="Proteomes" id="UP001282474"/>
    </source>
</evidence>
<gene>
    <name evidence="6" type="ORF">PV383_46940</name>
</gene>
<keyword evidence="7" id="KW-1185">Reference proteome</keyword>
<dbReference type="Gene3D" id="1.10.10.10">
    <property type="entry name" value="Winged helix-like DNA-binding domain superfamily/Winged helix DNA-binding domain"/>
    <property type="match status" value="1"/>
</dbReference>
<dbReference type="SMART" id="SM00345">
    <property type="entry name" value="HTH_GNTR"/>
    <property type="match status" value="1"/>
</dbReference>
<dbReference type="PROSITE" id="PS50949">
    <property type="entry name" value="HTH_GNTR"/>
    <property type="match status" value="1"/>
</dbReference>
<dbReference type="InterPro" id="IPR036390">
    <property type="entry name" value="WH_DNA-bd_sf"/>
</dbReference>
<dbReference type="SUPFAM" id="SSF48008">
    <property type="entry name" value="GntR ligand-binding domain-like"/>
    <property type="match status" value="1"/>
</dbReference>
<dbReference type="InterPro" id="IPR000524">
    <property type="entry name" value="Tscrpt_reg_HTH_GntR"/>
</dbReference>
<organism evidence="6 7">
    <name type="scientific">Streptomyces caniscabiei</name>
    <dbReference type="NCBI Taxonomy" id="2746961"/>
    <lineage>
        <taxon>Bacteria</taxon>
        <taxon>Bacillati</taxon>
        <taxon>Actinomycetota</taxon>
        <taxon>Actinomycetes</taxon>
        <taxon>Kitasatosporales</taxon>
        <taxon>Streptomycetaceae</taxon>
        <taxon>Streptomyces</taxon>
    </lineage>
</organism>
<dbReference type="EMBL" id="JARAWJ010000098">
    <property type="protein sequence ID" value="MDX3044645.1"/>
    <property type="molecule type" value="Genomic_DNA"/>
</dbReference>
<accession>A0ABU4N7Z8</accession>
<keyword evidence="2" id="KW-0238">DNA-binding</keyword>
<keyword evidence="3" id="KW-0804">Transcription</keyword>
<evidence type="ECO:0000256" key="1">
    <source>
        <dbReference type="ARBA" id="ARBA00023015"/>
    </source>
</evidence>
<dbReference type="PANTHER" id="PTHR43537:SF5">
    <property type="entry name" value="UXU OPERON TRANSCRIPTIONAL REGULATOR"/>
    <property type="match status" value="1"/>
</dbReference>
<dbReference type="InterPro" id="IPR011711">
    <property type="entry name" value="GntR_C"/>
</dbReference>
<dbReference type="SMART" id="SM00895">
    <property type="entry name" value="FCD"/>
    <property type="match status" value="1"/>
</dbReference>
<dbReference type="PANTHER" id="PTHR43537">
    <property type="entry name" value="TRANSCRIPTIONAL REGULATOR, GNTR FAMILY"/>
    <property type="match status" value="1"/>
</dbReference>
<proteinExistence type="predicted"/>
<dbReference type="InterPro" id="IPR008920">
    <property type="entry name" value="TF_FadR/GntR_C"/>
</dbReference>
<evidence type="ECO:0000313" key="6">
    <source>
        <dbReference type="EMBL" id="MDX3044645.1"/>
    </source>
</evidence>
<feature type="compositionally biased region" description="Basic and acidic residues" evidence="4">
    <location>
        <begin position="1"/>
        <end position="23"/>
    </location>
</feature>
<keyword evidence="1" id="KW-0805">Transcription regulation</keyword>